<dbReference type="SFLD" id="SFLDS00003">
    <property type="entry name" value="Haloacid_Dehalogenase"/>
    <property type="match status" value="1"/>
</dbReference>
<keyword evidence="2" id="KW-0479">Metal-binding</keyword>
<dbReference type="NCBIfam" id="TIGR01509">
    <property type="entry name" value="HAD-SF-IA-v3"/>
    <property type="match status" value="1"/>
</dbReference>
<dbReference type="Proteomes" id="UP000244248">
    <property type="component" value="Unassembled WGS sequence"/>
</dbReference>
<dbReference type="SUPFAM" id="SSF56784">
    <property type="entry name" value="HAD-like"/>
    <property type="match status" value="1"/>
</dbReference>
<keyword evidence="5" id="KW-1185">Reference proteome</keyword>
<evidence type="ECO:0000313" key="5">
    <source>
        <dbReference type="Proteomes" id="UP000244248"/>
    </source>
</evidence>
<dbReference type="GO" id="GO:0000287">
    <property type="term" value="F:magnesium ion binding"/>
    <property type="evidence" value="ECO:0007669"/>
    <property type="project" value="UniProtKB-ARBA"/>
</dbReference>
<comment type="caution">
    <text evidence="4">The sequence shown here is derived from an EMBL/GenBank/DDBJ whole genome shotgun (WGS) entry which is preliminary data.</text>
</comment>
<organism evidence="4 5">
    <name type="scientific">Stenotrophobium rhamnosiphilum</name>
    <dbReference type="NCBI Taxonomy" id="2029166"/>
    <lineage>
        <taxon>Bacteria</taxon>
        <taxon>Pseudomonadati</taxon>
        <taxon>Pseudomonadota</taxon>
        <taxon>Gammaproteobacteria</taxon>
        <taxon>Nevskiales</taxon>
        <taxon>Nevskiaceae</taxon>
        <taxon>Stenotrophobium</taxon>
    </lineage>
</organism>
<dbReference type="Gene3D" id="3.40.50.1000">
    <property type="entry name" value="HAD superfamily/HAD-like"/>
    <property type="match status" value="1"/>
</dbReference>
<protein>
    <submittedName>
        <fullName evidence="4">Haloacid dehalogenase</fullName>
    </submittedName>
</protein>
<dbReference type="GO" id="GO:0016787">
    <property type="term" value="F:hydrolase activity"/>
    <property type="evidence" value="ECO:0007669"/>
    <property type="project" value="UniProtKB-KW"/>
</dbReference>
<dbReference type="AlphaFoldDB" id="A0A2T5MHK6"/>
<dbReference type="PANTHER" id="PTHR42896">
    <property type="entry name" value="XYLULOSE-1,5-BISPHOSPHATE (XUBP) PHOSPHATASE"/>
    <property type="match status" value="1"/>
</dbReference>
<dbReference type="Pfam" id="PF00702">
    <property type="entry name" value="Hydrolase"/>
    <property type="match status" value="1"/>
</dbReference>
<proteinExistence type="inferred from homology"/>
<dbReference type="PANTHER" id="PTHR42896:SF2">
    <property type="entry name" value="CBBY-LIKE PROTEIN"/>
    <property type="match status" value="1"/>
</dbReference>
<dbReference type="EMBL" id="QANS01000002">
    <property type="protein sequence ID" value="PTU32048.1"/>
    <property type="molecule type" value="Genomic_DNA"/>
</dbReference>
<accession>A0A2T5MHK6</accession>
<dbReference type="Gene3D" id="1.10.150.240">
    <property type="entry name" value="Putative phosphatase, domain 2"/>
    <property type="match status" value="1"/>
</dbReference>
<name>A0A2T5MHK6_9GAMM</name>
<dbReference type="InterPro" id="IPR023214">
    <property type="entry name" value="HAD_sf"/>
</dbReference>
<dbReference type="InterPro" id="IPR023198">
    <property type="entry name" value="PGP-like_dom2"/>
</dbReference>
<dbReference type="InterPro" id="IPR044999">
    <property type="entry name" value="CbbY-like"/>
</dbReference>
<evidence type="ECO:0000256" key="1">
    <source>
        <dbReference type="ARBA" id="ARBA00006171"/>
    </source>
</evidence>
<dbReference type="FunFam" id="3.40.50.1000:FF:000036">
    <property type="entry name" value="HAD family hydrolase"/>
    <property type="match status" value="1"/>
</dbReference>
<sequence>MSLQALLFDVDGTIADTEALGHRPAYNRAFRELGLSFRWGPKLYRKLLKQPGGRERLKYFFLKYHPPLGEHEEEAKAGIDAWVARVHELKSHYFHRYMRRGRVPLRPGVARLMREAREAGLHLAIVTNASRKTLEPVLKYSLGPEMMAEVEVIASGEEVKNKKPSPDIYLLAAQRLGLKPEECVALEDSEMGLEAASAAGVRAVVTVNSDTIEQDFTEASLVVSGLGEPGAPTRVLKGQLSGYGWVTIDALKLLCEAPKSADPESLVA</sequence>
<comment type="similarity">
    <text evidence="1">Belongs to the HAD-like hydrolase superfamily. CbbY/CbbZ/Gph/YieH family.</text>
</comment>
<evidence type="ECO:0000256" key="2">
    <source>
        <dbReference type="ARBA" id="ARBA00022723"/>
    </source>
</evidence>
<dbReference type="RefSeq" id="WP_107939239.1">
    <property type="nucleotide sequence ID" value="NZ_QANS01000002.1"/>
</dbReference>
<dbReference type="OrthoDB" id="9782449at2"/>
<reference evidence="4 5" key="1">
    <citation type="submission" date="2018-04" db="EMBL/GenBank/DDBJ databases">
        <title>Novel species isolated from glacier.</title>
        <authorList>
            <person name="Liu Q."/>
            <person name="Xin Y.-H."/>
        </authorList>
    </citation>
    <scope>NUCLEOTIDE SEQUENCE [LARGE SCALE GENOMIC DNA]</scope>
    <source>
        <strain evidence="4 5">GT1R17</strain>
    </source>
</reference>
<dbReference type="PRINTS" id="PR00413">
    <property type="entry name" value="HADHALOGNASE"/>
</dbReference>
<dbReference type="InterPro" id="IPR036412">
    <property type="entry name" value="HAD-like_sf"/>
</dbReference>
<keyword evidence="3" id="KW-0378">Hydrolase</keyword>
<evidence type="ECO:0000256" key="3">
    <source>
        <dbReference type="ARBA" id="ARBA00022801"/>
    </source>
</evidence>
<dbReference type="SFLD" id="SFLDG01129">
    <property type="entry name" value="C1.5:_HAD__Beta-PGM__Phosphata"/>
    <property type="match status" value="1"/>
</dbReference>
<evidence type="ECO:0000313" key="4">
    <source>
        <dbReference type="EMBL" id="PTU32048.1"/>
    </source>
</evidence>
<dbReference type="InterPro" id="IPR006439">
    <property type="entry name" value="HAD-SF_hydro_IA"/>
</dbReference>
<gene>
    <name evidence="4" type="ORF">CJD38_05055</name>
</gene>